<gene>
    <name evidence="1" type="ORF">GSTUAT00007071001</name>
</gene>
<dbReference type="Proteomes" id="UP001412239">
    <property type="component" value="Unassembled WGS sequence"/>
</dbReference>
<protein>
    <submittedName>
        <fullName evidence="1">Uncharacterized protein</fullName>
    </submittedName>
</protein>
<proteinExistence type="predicted"/>
<accession>A0A292PQU0</accession>
<name>A0A292PQU0_9PEZI</name>
<keyword evidence="2" id="KW-1185">Reference proteome</keyword>
<evidence type="ECO:0000313" key="2">
    <source>
        <dbReference type="Proteomes" id="UP001412239"/>
    </source>
</evidence>
<dbReference type="AlphaFoldDB" id="A0A292PQU0"/>
<feature type="non-terminal residue" evidence="1">
    <location>
        <position position="1"/>
    </location>
</feature>
<reference evidence="1" key="1">
    <citation type="submission" date="2015-10" db="EMBL/GenBank/DDBJ databases">
        <authorList>
            <person name="Regsiter A."/>
            <person name="william w."/>
        </authorList>
    </citation>
    <scope>NUCLEOTIDE SEQUENCE</scope>
    <source>
        <strain evidence="1">Montdore</strain>
    </source>
</reference>
<sequence length="102" mass="11825">FVFKTSPLTTLCPHRAQSPCPEIQVWRPNKQWILGSKSAFRYAWWPESKLAFSFLLFSDIISCILFDIRIKIPGFREPSASGPCYCVTPVLVQYQEFTRFST</sequence>
<feature type="non-terminal residue" evidence="1">
    <location>
        <position position="102"/>
    </location>
</feature>
<evidence type="ECO:0000313" key="1">
    <source>
        <dbReference type="EMBL" id="CUS08827.1"/>
    </source>
</evidence>
<dbReference type="EMBL" id="LN891111">
    <property type="protein sequence ID" value="CUS08827.1"/>
    <property type="molecule type" value="Genomic_DNA"/>
</dbReference>
<organism evidence="1 2">
    <name type="scientific">Tuber aestivum</name>
    <name type="common">summer truffle</name>
    <dbReference type="NCBI Taxonomy" id="59557"/>
    <lineage>
        <taxon>Eukaryota</taxon>
        <taxon>Fungi</taxon>
        <taxon>Dikarya</taxon>
        <taxon>Ascomycota</taxon>
        <taxon>Pezizomycotina</taxon>
        <taxon>Pezizomycetes</taxon>
        <taxon>Pezizales</taxon>
        <taxon>Tuberaceae</taxon>
        <taxon>Tuber</taxon>
    </lineage>
</organism>